<dbReference type="AlphaFoldDB" id="A0A420BGS7"/>
<accession>A0A420BGS7</accession>
<name>A0A420BGS7_SPHD1</name>
<sequence length="74" mass="8802">MMNNIEKGIKRYRRKFAVFPSMGKGIKTTLVIKASIVLKLLCGHPVTHKMINYNPYEYTEYSYNKIRNFKFYGF</sequence>
<evidence type="ECO:0000313" key="2">
    <source>
        <dbReference type="Proteomes" id="UP000286246"/>
    </source>
</evidence>
<proteinExistence type="predicted"/>
<keyword evidence="2" id="KW-1185">Reference proteome</keyword>
<gene>
    <name evidence="1" type="ORF">DFQ12_0738</name>
</gene>
<reference evidence="1 2" key="1">
    <citation type="submission" date="2018-09" db="EMBL/GenBank/DDBJ databases">
        <title>Genomic Encyclopedia of Type Strains, Phase III (KMG-III): the genomes of soil and plant-associated and newly described type strains.</title>
        <authorList>
            <person name="Whitman W."/>
        </authorList>
    </citation>
    <scope>NUCLEOTIDE SEQUENCE [LARGE SCALE GENOMIC DNA]</scope>
    <source>
        <strain evidence="1 2">CECT 7938</strain>
    </source>
</reference>
<evidence type="ECO:0000313" key="1">
    <source>
        <dbReference type="EMBL" id="RKE55898.1"/>
    </source>
</evidence>
<organism evidence="1 2">
    <name type="scientific">Sphingobacterium detergens</name>
    <dbReference type="NCBI Taxonomy" id="1145106"/>
    <lineage>
        <taxon>Bacteria</taxon>
        <taxon>Pseudomonadati</taxon>
        <taxon>Bacteroidota</taxon>
        <taxon>Sphingobacteriia</taxon>
        <taxon>Sphingobacteriales</taxon>
        <taxon>Sphingobacteriaceae</taxon>
        <taxon>Sphingobacterium</taxon>
    </lineage>
</organism>
<protein>
    <submittedName>
        <fullName evidence="1">Uncharacterized protein</fullName>
    </submittedName>
</protein>
<dbReference type="Proteomes" id="UP000286246">
    <property type="component" value="Unassembled WGS sequence"/>
</dbReference>
<dbReference type="EMBL" id="RAPY01000001">
    <property type="protein sequence ID" value="RKE55898.1"/>
    <property type="molecule type" value="Genomic_DNA"/>
</dbReference>
<comment type="caution">
    <text evidence="1">The sequence shown here is derived from an EMBL/GenBank/DDBJ whole genome shotgun (WGS) entry which is preliminary data.</text>
</comment>